<dbReference type="OrthoDB" id="7860049at2"/>
<gene>
    <name evidence="1" type="ORF">BXY39_3878</name>
</gene>
<keyword evidence="2" id="KW-1185">Reference proteome</keyword>
<evidence type="ECO:0000313" key="1">
    <source>
        <dbReference type="EMBL" id="RMB00690.1"/>
    </source>
</evidence>
<evidence type="ECO:0000313" key="2">
    <source>
        <dbReference type="Proteomes" id="UP000271227"/>
    </source>
</evidence>
<evidence type="ECO:0008006" key="3">
    <source>
        <dbReference type="Google" id="ProtNLM"/>
    </source>
</evidence>
<comment type="caution">
    <text evidence="1">The sequence shown here is derived from an EMBL/GenBank/DDBJ whole genome shotgun (WGS) entry which is preliminary data.</text>
</comment>
<accession>A0A3M0BWV0</accession>
<dbReference type="AlphaFoldDB" id="A0A3M0BWV0"/>
<dbReference type="EMBL" id="REFR01000017">
    <property type="protein sequence ID" value="RMB00690.1"/>
    <property type="molecule type" value="Genomic_DNA"/>
</dbReference>
<reference evidence="1 2" key="1">
    <citation type="submission" date="2018-10" db="EMBL/GenBank/DDBJ databases">
        <title>Genomic Encyclopedia of Archaeal and Bacterial Type Strains, Phase II (KMG-II): from individual species to whole genera.</title>
        <authorList>
            <person name="Goeker M."/>
        </authorList>
    </citation>
    <scope>NUCLEOTIDE SEQUENCE [LARGE SCALE GENOMIC DNA]</scope>
    <source>
        <strain evidence="1 2">DSM 25217</strain>
    </source>
</reference>
<dbReference type="InParanoid" id="A0A3M0BWV0"/>
<dbReference type="Proteomes" id="UP000271227">
    <property type="component" value="Unassembled WGS sequence"/>
</dbReference>
<dbReference type="RefSeq" id="WP_121940496.1">
    <property type="nucleotide sequence ID" value="NZ_REFR01000017.1"/>
</dbReference>
<proteinExistence type="predicted"/>
<name>A0A3M0BWV0_9PROT</name>
<protein>
    <recommendedName>
        <fullName evidence="3">DNA alkylation repair enzyme</fullName>
    </recommendedName>
</protein>
<sequence length="178" mass="19041">MSALLKALRAFDGKAVSTLRQIRARFGGDEGFIGALAALIGSEEGFVSDGATWLIKASAESGVRPGPAETDAIVARLDTVVTWQAALHVCQTAAFLTFTPDQARRVADWAARFLDHERPFLRAWSVDALHHAARQAPDLVHRAEAALTRAETDGSASVRARTRKIRAAAAGPGDRVTK</sequence>
<organism evidence="1 2">
    <name type="scientific">Eilatimonas milleporae</name>
    <dbReference type="NCBI Taxonomy" id="911205"/>
    <lineage>
        <taxon>Bacteria</taxon>
        <taxon>Pseudomonadati</taxon>
        <taxon>Pseudomonadota</taxon>
        <taxon>Alphaproteobacteria</taxon>
        <taxon>Kordiimonadales</taxon>
        <taxon>Kordiimonadaceae</taxon>
        <taxon>Eilatimonas</taxon>
    </lineage>
</organism>